<gene>
    <name evidence="5" type="ORF">HF882_11390</name>
</gene>
<evidence type="ECO:0000313" key="5">
    <source>
        <dbReference type="EMBL" id="NMD87188.1"/>
    </source>
</evidence>
<evidence type="ECO:0000256" key="2">
    <source>
        <dbReference type="ARBA" id="ARBA00023125"/>
    </source>
</evidence>
<dbReference type="SUPFAM" id="SSF46785">
    <property type="entry name" value="Winged helix' DNA-binding domain"/>
    <property type="match status" value="1"/>
</dbReference>
<organism evidence="5 6">
    <name type="scientific">Victivallis vadensis</name>
    <dbReference type="NCBI Taxonomy" id="172901"/>
    <lineage>
        <taxon>Bacteria</taxon>
        <taxon>Pseudomonadati</taxon>
        <taxon>Lentisphaerota</taxon>
        <taxon>Lentisphaeria</taxon>
        <taxon>Victivallales</taxon>
        <taxon>Victivallaceae</taxon>
        <taxon>Victivallis</taxon>
    </lineage>
</organism>
<dbReference type="AlphaFoldDB" id="A0A848AVH2"/>
<dbReference type="InterPro" id="IPR028082">
    <property type="entry name" value="Peripla_BP_I"/>
</dbReference>
<keyword evidence="3" id="KW-0804">Transcription</keyword>
<dbReference type="InterPro" id="IPR036390">
    <property type="entry name" value="WH_DNA-bd_sf"/>
</dbReference>
<dbReference type="InterPro" id="IPR036388">
    <property type="entry name" value="WH-like_DNA-bd_sf"/>
</dbReference>
<keyword evidence="1" id="KW-0805">Transcription regulation</keyword>
<dbReference type="Pfam" id="PF00392">
    <property type="entry name" value="GntR"/>
    <property type="match status" value="1"/>
</dbReference>
<dbReference type="SMART" id="SM00345">
    <property type="entry name" value="HTH_GNTR"/>
    <property type="match status" value="1"/>
</dbReference>
<sequence length="382" mass="42386">MKINDTAAAATPKYRQVFDYLAEAIEAGVFVPDRRMPSERRLAEELAVNVATVRRAFRDLIAGGIVEKRVGDGTYVLPRPVTENENRINLILSNYEGDTQRELAGLAMREGERLKVACRICYAGKTDLAMQLRSFVRFRQPTVILGDTSVGPEAIREMEKAPELFVVIANRLDHLGIPSVIGNDYAGINILMDFLQRQGHSRIGLLHNNSGHPIENIQIAVWRSRCPAALEPELEFRANVPGGEHPSEYAYYCVLRHLQPGGVTALIALNDELAVGALTAAAELGLPVPEKLALVSVGDTVVGRFANPPLTGLNPNLPEHLHQAFDLLRRNQERRFGPELLRIVEPALVERRSTRRSRETTGTVFPQTYSLNDLSKQKGFSQ</sequence>
<dbReference type="Proteomes" id="UP000576225">
    <property type="component" value="Unassembled WGS sequence"/>
</dbReference>
<evidence type="ECO:0000256" key="3">
    <source>
        <dbReference type="ARBA" id="ARBA00023163"/>
    </source>
</evidence>
<dbReference type="Gene3D" id="3.40.50.2300">
    <property type="match status" value="2"/>
</dbReference>
<protein>
    <submittedName>
        <fullName evidence="5">Substrate-binding domain-containing protein</fullName>
    </submittedName>
</protein>
<feature type="domain" description="HTH gntR-type" evidence="4">
    <location>
        <begin position="11"/>
        <end position="79"/>
    </location>
</feature>
<dbReference type="GO" id="GO:0000976">
    <property type="term" value="F:transcription cis-regulatory region binding"/>
    <property type="evidence" value="ECO:0007669"/>
    <property type="project" value="TreeGrafter"/>
</dbReference>
<dbReference type="Gene3D" id="1.10.10.10">
    <property type="entry name" value="Winged helix-like DNA-binding domain superfamily/Winged helix DNA-binding domain"/>
    <property type="match status" value="1"/>
</dbReference>
<dbReference type="PROSITE" id="PS50949">
    <property type="entry name" value="HTH_GNTR"/>
    <property type="match status" value="1"/>
</dbReference>
<dbReference type="GO" id="GO:0003700">
    <property type="term" value="F:DNA-binding transcription factor activity"/>
    <property type="evidence" value="ECO:0007669"/>
    <property type="project" value="InterPro"/>
</dbReference>
<dbReference type="CDD" id="cd06267">
    <property type="entry name" value="PBP1_LacI_sugar_binding-like"/>
    <property type="match status" value="1"/>
</dbReference>
<evidence type="ECO:0000259" key="4">
    <source>
        <dbReference type="PROSITE" id="PS50949"/>
    </source>
</evidence>
<dbReference type="InterPro" id="IPR000524">
    <property type="entry name" value="Tscrpt_reg_HTH_GntR"/>
</dbReference>
<dbReference type="PANTHER" id="PTHR30146">
    <property type="entry name" value="LACI-RELATED TRANSCRIPTIONAL REPRESSOR"/>
    <property type="match status" value="1"/>
</dbReference>
<dbReference type="Pfam" id="PF13377">
    <property type="entry name" value="Peripla_BP_3"/>
    <property type="match status" value="1"/>
</dbReference>
<proteinExistence type="predicted"/>
<accession>A0A848AVH2</accession>
<dbReference type="EMBL" id="JABAEW010000020">
    <property type="protein sequence ID" value="NMD87188.1"/>
    <property type="molecule type" value="Genomic_DNA"/>
</dbReference>
<name>A0A848AVH2_9BACT</name>
<evidence type="ECO:0000313" key="6">
    <source>
        <dbReference type="Proteomes" id="UP000576225"/>
    </source>
</evidence>
<keyword evidence="2" id="KW-0238">DNA-binding</keyword>
<comment type="caution">
    <text evidence="5">The sequence shown here is derived from an EMBL/GenBank/DDBJ whole genome shotgun (WGS) entry which is preliminary data.</text>
</comment>
<reference evidence="5 6" key="1">
    <citation type="submission" date="2020-04" db="EMBL/GenBank/DDBJ databases">
        <authorList>
            <person name="Hitch T.C.A."/>
            <person name="Wylensek D."/>
            <person name="Clavel T."/>
        </authorList>
    </citation>
    <scope>NUCLEOTIDE SEQUENCE [LARGE SCALE GENOMIC DNA]</scope>
    <source>
        <strain evidence="5 6">COR2-253-APC-1A</strain>
    </source>
</reference>
<dbReference type="CDD" id="cd07377">
    <property type="entry name" value="WHTH_GntR"/>
    <property type="match status" value="1"/>
</dbReference>
<dbReference type="InterPro" id="IPR046335">
    <property type="entry name" value="LacI/GalR-like_sensor"/>
</dbReference>
<dbReference type="SUPFAM" id="SSF53822">
    <property type="entry name" value="Periplasmic binding protein-like I"/>
    <property type="match status" value="1"/>
</dbReference>
<dbReference type="PANTHER" id="PTHR30146:SF153">
    <property type="entry name" value="LACTOSE OPERON REPRESSOR"/>
    <property type="match status" value="1"/>
</dbReference>
<evidence type="ECO:0000256" key="1">
    <source>
        <dbReference type="ARBA" id="ARBA00023015"/>
    </source>
</evidence>
<dbReference type="RefSeq" id="WP_168962687.1">
    <property type="nucleotide sequence ID" value="NZ_JABAEW010000020.1"/>
</dbReference>